<protein>
    <submittedName>
        <fullName evidence="2">Mitochondrial-processing peptidase subunit beta, mitochondrial</fullName>
    </submittedName>
</protein>
<reference evidence="2" key="2">
    <citation type="journal article" date="2024" name="Plant">
        <title>Genomic evolution and insights into agronomic trait innovations of Sesamum species.</title>
        <authorList>
            <person name="Miao H."/>
            <person name="Wang L."/>
            <person name="Qu L."/>
            <person name="Liu H."/>
            <person name="Sun Y."/>
            <person name="Le M."/>
            <person name="Wang Q."/>
            <person name="Wei S."/>
            <person name="Zheng Y."/>
            <person name="Lin W."/>
            <person name="Duan Y."/>
            <person name="Cao H."/>
            <person name="Xiong S."/>
            <person name="Wang X."/>
            <person name="Wei L."/>
            <person name="Li C."/>
            <person name="Ma Q."/>
            <person name="Ju M."/>
            <person name="Zhao R."/>
            <person name="Li G."/>
            <person name="Mu C."/>
            <person name="Tian Q."/>
            <person name="Mei H."/>
            <person name="Zhang T."/>
            <person name="Gao T."/>
            <person name="Zhang H."/>
        </authorList>
    </citation>
    <scope>NUCLEOTIDE SEQUENCE</scope>
    <source>
        <strain evidence="2">G02</strain>
    </source>
</reference>
<proteinExistence type="predicted"/>
<sequence length="140" mass="15723">MTIRQLINLGRRTRKPIRPFTSVQPLSTAVATAPEASLPSPPPPTAMIYDRLAESVKEKLKKLEDPDPRFLKYNSPHPQYILTLKSSPLHLPESPLSPMASESPPSRLSPRQPPPLVFSLTLDRGLRVMNPMAQHIFWSI</sequence>
<feature type="compositionally biased region" description="Low complexity" evidence="1">
    <location>
        <begin position="92"/>
        <end position="110"/>
    </location>
</feature>
<comment type="caution">
    <text evidence="2">The sequence shown here is derived from an EMBL/GenBank/DDBJ whole genome shotgun (WGS) entry which is preliminary data.</text>
</comment>
<feature type="region of interest" description="Disordered" evidence="1">
    <location>
        <begin position="92"/>
        <end position="114"/>
    </location>
</feature>
<dbReference type="EMBL" id="JACGWJ010000003">
    <property type="protein sequence ID" value="KAL0431739.1"/>
    <property type="molecule type" value="Genomic_DNA"/>
</dbReference>
<accession>A0AAW2VPR7</accession>
<reference evidence="2" key="1">
    <citation type="submission" date="2020-06" db="EMBL/GenBank/DDBJ databases">
        <authorList>
            <person name="Li T."/>
            <person name="Hu X."/>
            <person name="Zhang T."/>
            <person name="Song X."/>
            <person name="Zhang H."/>
            <person name="Dai N."/>
            <person name="Sheng W."/>
            <person name="Hou X."/>
            <person name="Wei L."/>
        </authorList>
    </citation>
    <scope>NUCLEOTIDE SEQUENCE</scope>
    <source>
        <strain evidence="2">G02</strain>
        <tissue evidence="2">Leaf</tissue>
    </source>
</reference>
<organism evidence="2">
    <name type="scientific">Sesamum radiatum</name>
    <name type="common">Black benniseed</name>
    <dbReference type="NCBI Taxonomy" id="300843"/>
    <lineage>
        <taxon>Eukaryota</taxon>
        <taxon>Viridiplantae</taxon>
        <taxon>Streptophyta</taxon>
        <taxon>Embryophyta</taxon>
        <taxon>Tracheophyta</taxon>
        <taxon>Spermatophyta</taxon>
        <taxon>Magnoliopsida</taxon>
        <taxon>eudicotyledons</taxon>
        <taxon>Gunneridae</taxon>
        <taxon>Pentapetalae</taxon>
        <taxon>asterids</taxon>
        <taxon>lamiids</taxon>
        <taxon>Lamiales</taxon>
        <taxon>Pedaliaceae</taxon>
        <taxon>Sesamum</taxon>
    </lineage>
</organism>
<dbReference type="AlphaFoldDB" id="A0AAW2VPR7"/>
<gene>
    <name evidence="2" type="ORF">Sradi_0799900</name>
</gene>
<evidence type="ECO:0000313" key="2">
    <source>
        <dbReference type="EMBL" id="KAL0431739.1"/>
    </source>
</evidence>
<evidence type="ECO:0000256" key="1">
    <source>
        <dbReference type="SAM" id="MobiDB-lite"/>
    </source>
</evidence>
<name>A0AAW2VPR7_SESRA</name>